<name>B4GPR9_DROPE</name>
<feature type="domain" description="Kazal-like" evidence="5">
    <location>
        <begin position="20"/>
        <end position="71"/>
    </location>
</feature>
<accession>B4GPR9</accession>
<evidence type="ECO:0000256" key="2">
    <source>
        <dbReference type="ARBA" id="ARBA00022900"/>
    </source>
</evidence>
<dbReference type="eggNOG" id="ENOG502T8NR">
    <property type="taxonomic scope" value="Eukaryota"/>
</dbReference>
<dbReference type="SMART" id="SM00280">
    <property type="entry name" value="KAZAL"/>
    <property type="match status" value="1"/>
</dbReference>
<dbReference type="HOGENOM" id="CLU_169765_5_1_1"/>
<dbReference type="Proteomes" id="UP000008744">
    <property type="component" value="Unassembled WGS sequence"/>
</dbReference>
<keyword evidence="2" id="KW-0722">Serine protease inhibitor</keyword>
<dbReference type="OMA" id="QCDLNCA"/>
<dbReference type="InterPro" id="IPR036058">
    <property type="entry name" value="Kazal_dom_sf"/>
</dbReference>
<dbReference type="OrthoDB" id="328123at2759"/>
<evidence type="ECO:0000313" key="7">
    <source>
        <dbReference type="Proteomes" id="UP000008744"/>
    </source>
</evidence>
<dbReference type="GO" id="GO:0005576">
    <property type="term" value="C:extracellular region"/>
    <property type="evidence" value="ECO:0007669"/>
    <property type="project" value="TreeGrafter"/>
</dbReference>
<keyword evidence="3" id="KW-1015">Disulfide bond</keyword>
<evidence type="ECO:0000256" key="3">
    <source>
        <dbReference type="ARBA" id="ARBA00023157"/>
    </source>
</evidence>
<dbReference type="GO" id="GO:0030154">
    <property type="term" value="P:cell differentiation"/>
    <property type="evidence" value="ECO:0007669"/>
    <property type="project" value="TreeGrafter"/>
</dbReference>
<dbReference type="PROSITE" id="PS51465">
    <property type="entry name" value="KAZAL_2"/>
    <property type="match status" value="1"/>
</dbReference>
<dbReference type="InterPro" id="IPR050653">
    <property type="entry name" value="Prot_Inhib_GrowthFact_Antg"/>
</dbReference>
<sequence length="71" mass="7896">MRFFALIALCLFALLSLTVAQEADFCPCPRNFEPVCGSDSRTYSNKCDLECQATKASRQGRSITLIKEGRC</sequence>
<feature type="signal peptide" evidence="4">
    <location>
        <begin position="1"/>
        <end position="20"/>
    </location>
</feature>
<protein>
    <submittedName>
        <fullName evidence="6">GL15365</fullName>
    </submittedName>
</protein>
<dbReference type="SMR" id="B4GPR9"/>
<dbReference type="PROSITE" id="PS00282">
    <property type="entry name" value="KAZAL_1"/>
    <property type="match status" value="1"/>
</dbReference>
<evidence type="ECO:0000256" key="1">
    <source>
        <dbReference type="ARBA" id="ARBA00022690"/>
    </source>
</evidence>
<gene>
    <name evidence="6" type="primary">Dper\GL15365</name>
    <name evidence="6" type="ORF">Dper_GL15365</name>
</gene>
<dbReference type="SUPFAM" id="SSF100895">
    <property type="entry name" value="Kazal-type serine protease inhibitors"/>
    <property type="match status" value="1"/>
</dbReference>
<dbReference type="Pfam" id="PF00050">
    <property type="entry name" value="Kazal_1"/>
    <property type="match status" value="1"/>
</dbReference>
<dbReference type="InterPro" id="IPR002350">
    <property type="entry name" value="Kazal_dom"/>
</dbReference>
<proteinExistence type="predicted"/>
<reference evidence="6 7" key="1">
    <citation type="journal article" date="2007" name="Nature">
        <title>Evolution of genes and genomes on the Drosophila phylogeny.</title>
        <authorList>
            <consortium name="Drosophila 12 Genomes Consortium"/>
            <person name="Clark A.G."/>
            <person name="Eisen M.B."/>
            <person name="Smith D.R."/>
            <person name="Bergman C.M."/>
            <person name="Oliver B."/>
            <person name="Markow T.A."/>
            <person name="Kaufman T.C."/>
            <person name="Kellis M."/>
            <person name="Gelbart W."/>
            <person name="Iyer V.N."/>
            <person name="Pollard D.A."/>
            <person name="Sackton T.B."/>
            <person name="Larracuente A.M."/>
            <person name="Singh N.D."/>
            <person name="Abad J.P."/>
            <person name="Abt D.N."/>
            <person name="Adryan B."/>
            <person name="Aguade M."/>
            <person name="Akashi H."/>
            <person name="Anderson W.W."/>
            <person name="Aquadro C.F."/>
            <person name="Ardell D.H."/>
            <person name="Arguello R."/>
            <person name="Artieri C.G."/>
            <person name="Barbash D.A."/>
            <person name="Barker D."/>
            <person name="Barsanti P."/>
            <person name="Batterham P."/>
            <person name="Batzoglou S."/>
            <person name="Begun D."/>
            <person name="Bhutkar A."/>
            <person name="Blanco E."/>
            <person name="Bosak S.A."/>
            <person name="Bradley R.K."/>
            <person name="Brand A.D."/>
            <person name="Brent M.R."/>
            <person name="Brooks A.N."/>
            <person name="Brown R.H."/>
            <person name="Butlin R.K."/>
            <person name="Caggese C."/>
            <person name="Calvi B.R."/>
            <person name="Bernardo de Carvalho A."/>
            <person name="Caspi A."/>
            <person name="Castrezana S."/>
            <person name="Celniker S.E."/>
            <person name="Chang J.L."/>
            <person name="Chapple C."/>
            <person name="Chatterji S."/>
            <person name="Chinwalla A."/>
            <person name="Civetta A."/>
            <person name="Clifton S.W."/>
            <person name="Comeron J.M."/>
            <person name="Costello J.C."/>
            <person name="Coyne J.A."/>
            <person name="Daub J."/>
            <person name="David R.G."/>
            <person name="Delcher A.L."/>
            <person name="Delehaunty K."/>
            <person name="Do C.B."/>
            <person name="Ebling H."/>
            <person name="Edwards K."/>
            <person name="Eickbush T."/>
            <person name="Evans J.D."/>
            <person name="Filipski A."/>
            <person name="Findeiss S."/>
            <person name="Freyhult E."/>
            <person name="Fulton L."/>
            <person name="Fulton R."/>
            <person name="Garcia A.C."/>
            <person name="Gardiner A."/>
            <person name="Garfield D.A."/>
            <person name="Garvin B.E."/>
            <person name="Gibson G."/>
            <person name="Gilbert D."/>
            <person name="Gnerre S."/>
            <person name="Godfrey J."/>
            <person name="Good R."/>
            <person name="Gotea V."/>
            <person name="Gravely B."/>
            <person name="Greenberg A.J."/>
            <person name="Griffiths-Jones S."/>
            <person name="Gross S."/>
            <person name="Guigo R."/>
            <person name="Gustafson E.A."/>
            <person name="Haerty W."/>
            <person name="Hahn M.W."/>
            <person name="Halligan D.L."/>
            <person name="Halpern A.L."/>
            <person name="Halter G.M."/>
            <person name="Han M.V."/>
            <person name="Heger A."/>
            <person name="Hillier L."/>
            <person name="Hinrichs A.S."/>
            <person name="Holmes I."/>
            <person name="Hoskins R.A."/>
            <person name="Hubisz M.J."/>
            <person name="Hultmark D."/>
            <person name="Huntley M.A."/>
            <person name="Jaffe D.B."/>
            <person name="Jagadeeshan S."/>
            <person name="Jeck W.R."/>
            <person name="Johnson J."/>
            <person name="Jones C.D."/>
            <person name="Jordan W.C."/>
            <person name="Karpen G.H."/>
            <person name="Kataoka E."/>
            <person name="Keightley P.D."/>
            <person name="Kheradpour P."/>
            <person name="Kirkness E.F."/>
            <person name="Koerich L.B."/>
            <person name="Kristiansen K."/>
            <person name="Kudrna D."/>
            <person name="Kulathinal R.J."/>
            <person name="Kumar S."/>
            <person name="Kwok R."/>
            <person name="Lander E."/>
            <person name="Langley C.H."/>
            <person name="Lapoint R."/>
            <person name="Lazzaro B.P."/>
            <person name="Lee S.J."/>
            <person name="Levesque L."/>
            <person name="Li R."/>
            <person name="Lin C.F."/>
            <person name="Lin M.F."/>
            <person name="Lindblad-Toh K."/>
            <person name="Llopart A."/>
            <person name="Long M."/>
            <person name="Low L."/>
            <person name="Lozovsky E."/>
            <person name="Lu J."/>
            <person name="Luo M."/>
            <person name="Machado C.A."/>
            <person name="Makalowski W."/>
            <person name="Marzo M."/>
            <person name="Matsuda M."/>
            <person name="Matzkin L."/>
            <person name="McAllister B."/>
            <person name="McBride C.S."/>
            <person name="McKernan B."/>
            <person name="McKernan K."/>
            <person name="Mendez-Lago M."/>
            <person name="Minx P."/>
            <person name="Mollenhauer M.U."/>
            <person name="Montooth K."/>
            <person name="Mount S.M."/>
            <person name="Mu X."/>
            <person name="Myers E."/>
            <person name="Negre B."/>
            <person name="Newfeld S."/>
            <person name="Nielsen R."/>
            <person name="Noor M.A."/>
            <person name="O'Grady P."/>
            <person name="Pachter L."/>
            <person name="Papaceit M."/>
            <person name="Parisi M.J."/>
            <person name="Parisi M."/>
            <person name="Parts L."/>
            <person name="Pedersen J.S."/>
            <person name="Pesole G."/>
            <person name="Phillippy A.M."/>
            <person name="Ponting C.P."/>
            <person name="Pop M."/>
            <person name="Porcelli D."/>
            <person name="Powell J.R."/>
            <person name="Prohaska S."/>
            <person name="Pruitt K."/>
            <person name="Puig M."/>
            <person name="Quesneville H."/>
            <person name="Ram K.R."/>
            <person name="Rand D."/>
            <person name="Rasmussen M.D."/>
            <person name="Reed L.K."/>
            <person name="Reenan R."/>
            <person name="Reily A."/>
            <person name="Remington K.A."/>
            <person name="Rieger T.T."/>
            <person name="Ritchie M.G."/>
            <person name="Robin C."/>
            <person name="Rogers Y.H."/>
            <person name="Rohde C."/>
            <person name="Rozas J."/>
            <person name="Rubenfield M.J."/>
            <person name="Ruiz A."/>
            <person name="Russo S."/>
            <person name="Salzberg S.L."/>
            <person name="Sanchez-Gracia A."/>
            <person name="Saranga D.J."/>
            <person name="Sato H."/>
            <person name="Schaeffer S.W."/>
            <person name="Schatz M.C."/>
            <person name="Schlenke T."/>
            <person name="Schwartz R."/>
            <person name="Segarra C."/>
            <person name="Singh R.S."/>
            <person name="Sirot L."/>
            <person name="Sirota M."/>
            <person name="Sisneros N.B."/>
            <person name="Smith C.D."/>
            <person name="Smith T.F."/>
            <person name="Spieth J."/>
            <person name="Stage D.E."/>
            <person name="Stark A."/>
            <person name="Stephan W."/>
            <person name="Strausberg R.L."/>
            <person name="Strempel S."/>
            <person name="Sturgill D."/>
            <person name="Sutton G."/>
            <person name="Sutton G.G."/>
            <person name="Tao W."/>
            <person name="Teichmann S."/>
            <person name="Tobari Y.N."/>
            <person name="Tomimura Y."/>
            <person name="Tsolas J.M."/>
            <person name="Valente V.L."/>
            <person name="Venter E."/>
            <person name="Venter J.C."/>
            <person name="Vicario S."/>
            <person name="Vieira F.G."/>
            <person name="Vilella A.J."/>
            <person name="Villasante A."/>
            <person name="Walenz B."/>
            <person name="Wang J."/>
            <person name="Wasserman M."/>
            <person name="Watts T."/>
            <person name="Wilson D."/>
            <person name="Wilson R.K."/>
            <person name="Wing R.A."/>
            <person name="Wolfner M.F."/>
            <person name="Wong A."/>
            <person name="Wong G.K."/>
            <person name="Wu C.I."/>
            <person name="Wu G."/>
            <person name="Yamamoto D."/>
            <person name="Yang H.P."/>
            <person name="Yang S.P."/>
            <person name="Yorke J.A."/>
            <person name="Yoshida K."/>
            <person name="Zdobnov E."/>
            <person name="Zhang P."/>
            <person name="Zhang Y."/>
            <person name="Zimin A.V."/>
            <person name="Baldwin J."/>
            <person name="Abdouelleil A."/>
            <person name="Abdulkadir J."/>
            <person name="Abebe A."/>
            <person name="Abera B."/>
            <person name="Abreu J."/>
            <person name="Acer S.C."/>
            <person name="Aftuck L."/>
            <person name="Alexander A."/>
            <person name="An P."/>
            <person name="Anderson E."/>
            <person name="Anderson S."/>
            <person name="Arachi H."/>
            <person name="Azer M."/>
            <person name="Bachantsang P."/>
            <person name="Barry A."/>
            <person name="Bayul T."/>
            <person name="Berlin A."/>
            <person name="Bessette D."/>
            <person name="Bloom T."/>
            <person name="Blye J."/>
            <person name="Boguslavskiy L."/>
            <person name="Bonnet C."/>
            <person name="Boukhgalter B."/>
            <person name="Bourzgui I."/>
            <person name="Brown A."/>
            <person name="Cahill P."/>
            <person name="Channer S."/>
            <person name="Cheshatsang Y."/>
            <person name="Chuda L."/>
            <person name="Citroen M."/>
            <person name="Collymore A."/>
            <person name="Cooke P."/>
            <person name="Costello M."/>
            <person name="D'Aco K."/>
            <person name="Daza R."/>
            <person name="De Haan G."/>
            <person name="DeGray S."/>
            <person name="DeMaso C."/>
            <person name="Dhargay N."/>
            <person name="Dooley K."/>
            <person name="Dooley E."/>
            <person name="Doricent M."/>
            <person name="Dorje P."/>
            <person name="Dorjee K."/>
            <person name="Dupes A."/>
            <person name="Elong R."/>
            <person name="Falk J."/>
            <person name="Farina A."/>
            <person name="Faro S."/>
            <person name="Ferguson D."/>
            <person name="Fisher S."/>
            <person name="Foley C.D."/>
            <person name="Franke A."/>
            <person name="Friedrich D."/>
            <person name="Gadbois L."/>
            <person name="Gearin G."/>
            <person name="Gearin C.R."/>
            <person name="Giannoukos G."/>
            <person name="Goode T."/>
            <person name="Graham J."/>
            <person name="Grandbois E."/>
            <person name="Grewal S."/>
            <person name="Gyaltsen K."/>
            <person name="Hafez N."/>
            <person name="Hagos B."/>
            <person name="Hall J."/>
            <person name="Henson C."/>
            <person name="Hollinger A."/>
            <person name="Honan T."/>
            <person name="Huard M.D."/>
            <person name="Hughes L."/>
            <person name="Hurhula B."/>
            <person name="Husby M.E."/>
            <person name="Kamat A."/>
            <person name="Kanga B."/>
            <person name="Kashin S."/>
            <person name="Khazanovich D."/>
            <person name="Kisner P."/>
            <person name="Lance K."/>
            <person name="Lara M."/>
            <person name="Lee W."/>
            <person name="Lennon N."/>
            <person name="Letendre F."/>
            <person name="LeVine R."/>
            <person name="Lipovsky A."/>
            <person name="Liu X."/>
            <person name="Liu J."/>
            <person name="Liu S."/>
            <person name="Lokyitsang T."/>
            <person name="Lokyitsang Y."/>
            <person name="Lubonja R."/>
            <person name="Lui A."/>
            <person name="MacDonald P."/>
            <person name="Magnisalis V."/>
            <person name="Maru K."/>
            <person name="Matthews C."/>
            <person name="McCusker W."/>
            <person name="McDonough S."/>
            <person name="Mehta T."/>
            <person name="Meldrim J."/>
            <person name="Meneus L."/>
            <person name="Mihai O."/>
            <person name="Mihalev A."/>
            <person name="Mihova T."/>
            <person name="Mittelman R."/>
            <person name="Mlenga V."/>
            <person name="Montmayeur A."/>
            <person name="Mulrain L."/>
            <person name="Navidi A."/>
            <person name="Naylor J."/>
            <person name="Negash T."/>
            <person name="Nguyen T."/>
            <person name="Nguyen N."/>
            <person name="Nicol R."/>
            <person name="Norbu C."/>
            <person name="Norbu N."/>
            <person name="Novod N."/>
            <person name="O'Neill B."/>
            <person name="Osman S."/>
            <person name="Markiewicz E."/>
            <person name="Oyono O.L."/>
            <person name="Patti C."/>
            <person name="Phunkhang P."/>
            <person name="Pierre F."/>
            <person name="Priest M."/>
            <person name="Raghuraman S."/>
            <person name="Rege F."/>
            <person name="Reyes R."/>
            <person name="Rise C."/>
            <person name="Rogov P."/>
            <person name="Ross K."/>
            <person name="Ryan E."/>
            <person name="Settipalli S."/>
            <person name="Shea T."/>
            <person name="Sherpa N."/>
            <person name="Shi L."/>
            <person name="Shih D."/>
            <person name="Sparrow T."/>
            <person name="Spaulding J."/>
            <person name="Stalker J."/>
            <person name="Stange-Thomann N."/>
            <person name="Stavropoulos S."/>
            <person name="Stone C."/>
            <person name="Strader C."/>
            <person name="Tesfaye S."/>
            <person name="Thomson T."/>
            <person name="Thoulutsang Y."/>
            <person name="Thoulutsang D."/>
            <person name="Topham K."/>
            <person name="Topping I."/>
            <person name="Tsamla T."/>
            <person name="Vassiliev H."/>
            <person name="Vo A."/>
            <person name="Wangchuk T."/>
            <person name="Wangdi T."/>
            <person name="Weiand M."/>
            <person name="Wilkinson J."/>
            <person name="Wilson A."/>
            <person name="Yadav S."/>
            <person name="Young G."/>
            <person name="Yu Q."/>
            <person name="Zembek L."/>
            <person name="Zhong D."/>
            <person name="Zimmer A."/>
            <person name="Zwirko Z."/>
            <person name="Jaffe D.B."/>
            <person name="Alvarez P."/>
            <person name="Brockman W."/>
            <person name="Butler J."/>
            <person name="Chin C."/>
            <person name="Gnerre S."/>
            <person name="Grabherr M."/>
            <person name="Kleber M."/>
            <person name="Mauceli E."/>
            <person name="MacCallum I."/>
        </authorList>
    </citation>
    <scope>NUCLEOTIDE SEQUENCE [LARGE SCALE GENOMIC DNA]</scope>
    <source>
        <strain evidence="7">MSH-3 / Tucson 14011-0111.49</strain>
    </source>
</reference>
<dbReference type="EMBL" id="CH479187">
    <property type="protein sequence ID" value="EDW39591.1"/>
    <property type="molecule type" value="Genomic_DNA"/>
</dbReference>
<dbReference type="PANTHER" id="PTHR10913:SF45">
    <property type="entry name" value="FOLLISTATIN, ISOFORM A-RELATED"/>
    <property type="match status" value="1"/>
</dbReference>
<evidence type="ECO:0000256" key="4">
    <source>
        <dbReference type="SAM" id="SignalP"/>
    </source>
</evidence>
<dbReference type="PhylomeDB" id="B4GPR9"/>
<keyword evidence="1" id="KW-0646">Protease inhibitor</keyword>
<feature type="chain" id="PRO_5002807032" evidence="4">
    <location>
        <begin position="21"/>
        <end position="71"/>
    </location>
</feature>
<keyword evidence="7" id="KW-1185">Reference proteome</keyword>
<dbReference type="Gene3D" id="3.30.60.30">
    <property type="match status" value="1"/>
</dbReference>
<dbReference type="PANTHER" id="PTHR10913">
    <property type="entry name" value="FOLLISTATIN-RELATED"/>
    <property type="match status" value="1"/>
</dbReference>
<keyword evidence="4" id="KW-0732">Signal</keyword>
<evidence type="ECO:0000313" key="6">
    <source>
        <dbReference type="EMBL" id="EDW39591.1"/>
    </source>
</evidence>
<dbReference type="AlphaFoldDB" id="B4GPR9"/>
<dbReference type="CDD" id="cd00104">
    <property type="entry name" value="KAZAL_FS"/>
    <property type="match status" value="1"/>
</dbReference>
<evidence type="ECO:0000259" key="5">
    <source>
        <dbReference type="PROSITE" id="PS51465"/>
    </source>
</evidence>
<organism evidence="7">
    <name type="scientific">Drosophila persimilis</name>
    <name type="common">Fruit fly</name>
    <dbReference type="NCBI Taxonomy" id="7234"/>
    <lineage>
        <taxon>Eukaryota</taxon>
        <taxon>Metazoa</taxon>
        <taxon>Ecdysozoa</taxon>
        <taxon>Arthropoda</taxon>
        <taxon>Hexapoda</taxon>
        <taxon>Insecta</taxon>
        <taxon>Pterygota</taxon>
        <taxon>Neoptera</taxon>
        <taxon>Endopterygota</taxon>
        <taxon>Diptera</taxon>
        <taxon>Brachycera</taxon>
        <taxon>Muscomorpha</taxon>
        <taxon>Ephydroidea</taxon>
        <taxon>Drosophilidae</taxon>
        <taxon>Drosophila</taxon>
        <taxon>Sophophora</taxon>
    </lineage>
</organism>
<dbReference type="KEGG" id="dpe:6595493"/>